<reference evidence="4 6" key="2">
    <citation type="submission" date="2019-07" db="EMBL/GenBank/DDBJ databases">
        <title>Genomic Encyclopedia of Archaeal and Bacterial Type Strains, Phase II (KMG-II): from individual species to whole genera.</title>
        <authorList>
            <person name="Goeker M."/>
        </authorList>
    </citation>
    <scope>NUCLEOTIDE SEQUENCE [LARGE SCALE GENOMIC DNA]</scope>
    <source>
        <strain evidence="4 6">DSM 3754</strain>
    </source>
</reference>
<dbReference type="GO" id="GO:0004526">
    <property type="term" value="F:ribonuclease P activity"/>
    <property type="evidence" value="ECO:0007669"/>
    <property type="project" value="UniProtKB-UniRule"/>
</dbReference>
<dbReference type="GeneID" id="68694033"/>
<dbReference type="HAMAP" id="MF_00755">
    <property type="entry name" value="RNase_P_2"/>
    <property type="match status" value="1"/>
</dbReference>
<comment type="catalytic activity">
    <reaction evidence="2">
        <text>Endonucleolytic cleavage of RNA, removing 5'-extranucleotides from tRNA precursor.</text>
        <dbReference type="EC" id="3.1.26.5"/>
    </reaction>
</comment>
<keyword evidence="1 2" id="KW-0819">tRNA processing</keyword>
<dbReference type="GO" id="GO:0001682">
    <property type="term" value="P:tRNA 5'-leader removal"/>
    <property type="evidence" value="ECO:0007669"/>
    <property type="project" value="UniProtKB-UniRule"/>
</dbReference>
<dbReference type="InterPro" id="IPR002759">
    <property type="entry name" value="Pop5/Rpp14/Rnp2-like"/>
</dbReference>
<evidence type="ECO:0000313" key="6">
    <source>
        <dbReference type="Proteomes" id="UP000323075"/>
    </source>
</evidence>
<dbReference type="Pfam" id="PF01900">
    <property type="entry name" value="RNase_P_Rpp14"/>
    <property type="match status" value="1"/>
</dbReference>
<gene>
    <name evidence="2 3" type="primary">rnp2</name>
    <name evidence="4" type="ORF">APQ99_01749</name>
    <name evidence="3" type="ORF">HBSAL_07145</name>
</gene>
<dbReference type="Proteomes" id="UP000296216">
    <property type="component" value="Chromosome"/>
</dbReference>
<dbReference type="GO" id="GO:0005737">
    <property type="term" value="C:cytoplasm"/>
    <property type="evidence" value="ECO:0007669"/>
    <property type="project" value="UniProtKB-SubCell"/>
</dbReference>
<dbReference type="Gene3D" id="3.30.70.3250">
    <property type="entry name" value="Ribonuclease P, Pop5 subunit"/>
    <property type="match status" value="1"/>
</dbReference>
<organism evidence="3 5">
    <name type="scientific">Halobacterium salinarum (strain ATCC 33171 / DSM 3754 / JCM 8978 / NBRC 102687 / NCIMB 764 / 91-R6)</name>
    <dbReference type="NCBI Taxonomy" id="2597657"/>
    <lineage>
        <taxon>Archaea</taxon>
        <taxon>Methanobacteriati</taxon>
        <taxon>Methanobacteriota</taxon>
        <taxon>Stenosarchaea group</taxon>
        <taxon>Halobacteria</taxon>
        <taxon>Halobacteriales</taxon>
        <taxon>Halobacteriaceae</taxon>
        <taxon>Halobacterium</taxon>
    </lineage>
</organism>
<name>A0A4D6GTG9_HALS9</name>
<dbReference type="EC" id="3.1.26.5" evidence="2"/>
<keyword evidence="2" id="KW-0255">Endonuclease</keyword>
<comment type="subcellular location">
    <subcellularLocation>
        <location evidence="2">Cytoplasm</location>
    </subcellularLocation>
</comment>
<proteinExistence type="inferred from homology"/>
<dbReference type="GO" id="GO:0030677">
    <property type="term" value="C:ribonuclease P complex"/>
    <property type="evidence" value="ECO:0007669"/>
    <property type="project" value="UniProtKB-UniRule"/>
</dbReference>
<dbReference type="InterPro" id="IPR038085">
    <property type="entry name" value="Rnp2-like_sf"/>
</dbReference>
<dbReference type="Proteomes" id="UP000323075">
    <property type="component" value="Unassembled WGS sequence"/>
</dbReference>
<dbReference type="RefSeq" id="WP_010902926.1">
    <property type="nucleotide sequence ID" value="NZ_VRYN01000003.1"/>
</dbReference>
<evidence type="ECO:0000256" key="1">
    <source>
        <dbReference type="ARBA" id="ARBA00022694"/>
    </source>
</evidence>
<dbReference type="EMBL" id="CP038631">
    <property type="protein sequence ID" value="QCC45080.1"/>
    <property type="molecule type" value="Genomic_DNA"/>
</dbReference>
<comment type="function">
    <text evidence="2">Part of ribonuclease P, a protein complex that generates mature tRNA molecules by cleaving their 5'-ends.</text>
</comment>
<evidence type="ECO:0000256" key="2">
    <source>
        <dbReference type="HAMAP-Rule" id="MF_00755"/>
    </source>
</evidence>
<evidence type="ECO:0000313" key="5">
    <source>
        <dbReference type="Proteomes" id="UP000296216"/>
    </source>
</evidence>
<sequence length="164" mass="17891">MKHLPKHVRPRWRYLAVGIEAWPDAGIERSDFQRALWFAAGNLLGDPGSADAGVRVVAYSFRDGRGEALVRARRGTVSRARAAVACVSAVREHPVRVCVRGVSGTMRAARERYLDGLDTPERRSDVAFDGDARDGVCRGENVDVVAGDDGWVGARRRDCGTDGE</sequence>
<dbReference type="EMBL" id="VRYN01000003">
    <property type="protein sequence ID" value="TYO76192.1"/>
    <property type="molecule type" value="Genomic_DNA"/>
</dbReference>
<evidence type="ECO:0000313" key="4">
    <source>
        <dbReference type="EMBL" id="TYO76192.1"/>
    </source>
</evidence>
<protein>
    <recommendedName>
        <fullName evidence="2">Ribonuclease P protein component 2</fullName>
        <shortName evidence="2">RNase P component 2</shortName>
        <ecNumber evidence="2">3.1.26.5</ecNumber>
    </recommendedName>
    <alternativeName>
        <fullName evidence="2">Pop5</fullName>
    </alternativeName>
</protein>
<reference evidence="3 5" key="1">
    <citation type="journal article" date="2019" name="Microbiol. Resour. Announc.">
        <title>The Genome Sequence of the Halobacterium salinarum Type Strain Is Closely Related to That of Laboratory Strains NRC-1 and R1.</title>
        <authorList>
            <person name="Pfeiffer F."/>
            <person name="Marchfelder A."/>
            <person name="Habermann B."/>
            <person name="Dyall-Smith M.L."/>
        </authorList>
    </citation>
    <scope>NUCLEOTIDE SEQUENCE [LARGE SCALE GENOMIC DNA]</scope>
    <source>
        <strain evidence="3">91-R6</strain>
        <strain evidence="5">ATCC 33171 / DSM 3754 / JCM 8978 / NBRC 102687 / NCIMB 764 / 91-R6</strain>
    </source>
</reference>
<evidence type="ECO:0000313" key="3">
    <source>
        <dbReference type="EMBL" id="QCC45080.1"/>
    </source>
</evidence>
<reference evidence="3" key="3">
    <citation type="journal article" name="MicrobiologyOpen">
        <title>Whole-genome comparison between the type strain of Halobacterium salinarum (DSM 3754(T)) and the laboratory strains R1 and NRC-1.</title>
        <authorList>
            <person name="Pfeiffer F."/>
            <person name="Losensky G."/>
            <person name="Marchfelder A."/>
            <person name="Habermann B."/>
            <person name="Dyall-Smith M."/>
        </authorList>
    </citation>
    <scope>NUCLEOTIDE SEQUENCE</scope>
    <source>
        <strain evidence="3">91-R6</strain>
    </source>
</reference>
<keyword evidence="2" id="KW-0540">Nuclease</keyword>
<dbReference type="AlphaFoldDB" id="A0A4D6GTG9"/>
<dbReference type="SMR" id="A0A4D6GTG9"/>
<dbReference type="SUPFAM" id="SSF160350">
    <property type="entry name" value="Rnp2-like"/>
    <property type="match status" value="1"/>
</dbReference>
<comment type="similarity">
    <text evidence="2">Belongs to the eukaryotic/archaeal RNase P protein component 2 family.</text>
</comment>
<keyword evidence="2 3" id="KW-0378">Hydrolase</keyword>
<accession>A0A4D6GTG9</accession>
<comment type="subunit">
    <text evidence="2">Consists of a catalytic RNA component and at least 4-5 protein subunits.</text>
</comment>
<keyword evidence="2" id="KW-0963">Cytoplasm</keyword>